<dbReference type="AlphaFoldDB" id="A0A8S1RAY7"/>
<name>A0A8S1RAY7_9CILI</name>
<evidence type="ECO:0008006" key="4">
    <source>
        <dbReference type="Google" id="ProtNLM"/>
    </source>
</evidence>
<evidence type="ECO:0000256" key="1">
    <source>
        <dbReference type="SAM" id="Phobius"/>
    </source>
</evidence>
<gene>
    <name evidence="2" type="ORF">PSON_ATCC_30995.1.T1470131</name>
</gene>
<organism evidence="2 3">
    <name type="scientific">Paramecium sonneborni</name>
    <dbReference type="NCBI Taxonomy" id="65129"/>
    <lineage>
        <taxon>Eukaryota</taxon>
        <taxon>Sar</taxon>
        <taxon>Alveolata</taxon>
        <taxon>Ciliophora</taxon>
        <taxon>Intramacronucleata</taxon>
        <taxon>Oligohymenophorea</taxon>
        <taxon>Peniculida</taxon>
        <taxon>Parameciidae</taxon>
        <taxon>Paramecium</taxon>
    </lineage>
</organism>
<keyword evidence="1" id="KW-0472">Membrane</keyword>
<comment type="caution">
    <text evidence="2">The sequence shown here is derived from an EMBL/GenBank/DDBJ whole genome shotgun (WGS) entry which is preliminary data.</text>
</comment>
<dbReference type="EMBL" id="CAJJDN010000147">
    <property type="protein sequence ID" value="CAD8123855.1"/>
    <property type="molecule type" value="Genomic_DNA"/>
</dbReference>
<accession>A0A8S1RAY7</accession>
<sequence length="210" mass="25083">MPKVSTELTPEVINKAFIQDQVLAVRKNKYLAAQTDEKAVPPKKDDKKTQKKELKNLQQLLNKENLFLKKIIQRILIYFLFFKISSSTTRIYRINYIVKHIQRIYLIFLITISIFQVQCLFLTIKINSNYFIIQHYMLKREQVIGVRLIIIKSNNLKNYKMILKSKLKNLFHLLLLNDNILKNHLIILKMKEILLIISNQQEDHHFLLIH</sequence>
<keyword evidence="3" id="KW-1185">Reference proteome</keyword>
<feature type="transmembrane region" description="Helical" evidence="1">
    <location>
        <begin position="104"/>
        <end position="124"/>
    </location>
</feature>
<proteinExistence type="predicted"/>
<dbReference type="Proteomes" id="UP000692954">
    <property type="component" value="Unassembled WGS sequence"/>
</dbReference>
<keyword evidence="1" id="KW-1133">Transmembrane helix</keyword>
<evidence type="ECO:0000313" key="3">
    <source>
        <dbReference type="Proteomes" id="UP000692954"/>
    </source>
</evidence>
<feature type="transmembrane region" description="Helical" evidence="1">
    <location>
        <begin position="71"/>
        <end position="92"/>
    </location>
</feature>
<protein>
    <recommendedName>
        <fullName evidence="4">Transmembrane protein</fullName>
    </recommendedName>
</protein>
<evidence type="ECO:0000313" key="2">
    <source>
        <dbReference type="EMBL" id="CAD8123855.1"/>
    </source>
</evidence>
<reference evidence="2" key="1">
    <citation type="submission" date="2021-01" db="EMBL/GenBank/DDBJ databases">
        <authorList>
            <consortium name="Genoscope - CEA"/>
            <person name="William W."/>
        </authorList>
    </citation>
    <scope>NUCLEOTIDE SEQUENCE</scope>
</reference>
<keyword evidence="1" id="KW-0812">Transmembrane</keyword>